<dbReference type="PANTHER" id="PTHR10963:SF24">
    <property type="entry name" value="GLYCOSIDASE C21B10.07-RELATED"/>
    <property type="match status" value="1"/>
</dbReference>
<feature type="domain" description="GH16" evidence="6">
    <location>
        <begin position="76"/>
        <end position="376"/>
    </location>
</feature>
<dbReference type="STRING" id="765257.A0A0C9ZRG4"/>
<accession>A0A0C9ZRG4</accession>
<feature type="signal peptide" evidence="5">
    <location>
        <begin position="1"/>
        <end position="24"/>
    </location>
</feature>
<evidence type="ECO:0000259" key="6">
    <source>
        <dbReference type="PROSITE" id="PS51762"/>
    </source>
</evidence>
<keyword evidence="8" id="KW-1185">Reference proteome</keyword>
<dbReference type="Proteomes" id="UP000054018">
    <property type="component" value="Unassembled WGS sequence"/>
</dbReference>
<dbReference type="InterPro" id="IPR000757">
    <property type="entry name" value="Beta-glucanase-like"/>
</dbReference>
<dbReference type="Gene3D" id="2.60.120.200">
    <property type="match status" value="1"/>
</dbReference>
<keyword evidence="3" id="KW-0326">Glycosidase</keyword>
<sequence>MQLFTHIVLVVAATLVLVPHSTSASATRSSLISRAHKIAVRHSTGLARDLRVAFGGILVSEPQSNSEQKAYCVSAPSSSNSSSPTSSSTTPANGHVSPSTTTSSAPTASVSSSHWKSVSAYSGSTFFNGWSFYTSADPTGGTVQYLSQSDAQNAGLVNINSAGNAVMRVDTTPTVSTNRNSVRITTDLIFTEGLVILDAVHMPTGCATWPAFWTNGPNWPAGGEIDIVEGVNNYTNNQATIHTSDGCSLPTSDATQLDITGTVVGGTNCAADETNNQGCGVRSNYNYTFGSGFNSISGGVYAMLWQDSGIQVYFFPRGSIPADITAGAPQPQSWSAPMANWPSTNCNMASHFYNHSVIFDTTLCGDWAGSAWSGTGVPGQSESCAQLTGYSSCSDFVLNSGASFAEAYWEVSSVKIYQYQS</sequence>
<dbReference type="InterPro" id="IPR050546">
    <property type="entry name" value="Glycosyl_Hydrlase_16"/>
</dbReference>
<evidence type="ECO:0000256" key="1">
    <source>
        <dbReference type="ARBA" id="ARBA00006865"/>
    </source>
</evidence>
<evidence type="ECO:0000313" key="8">
    <source>
        <dbReference type="Proteomes" id="UP000054018"/>
    </source>
</evidence>
<keyword evidence="2 7" id="KW-0378">Hydrolase</keyword>
<dbReference type="FunFam" id="2.60.120.200:FF:000114">
    <property type="entry name" value="Probable endo-1,3(4)-beta-glucanase NFIA_089530"/>
    <property type="match status" value="1"/>
</dbReference>
<gene>
    <name evidence="7" type="ORF">PISMIDRAFT_90770</name>
</gene>
<dbReference type="Pfam" id="PF26113">
    <property type="entry name" value="GH16_XgeA"/>
    <property type="match status" value="1"/>
</dbReference>
<proteinExistence type="inferred from homology"/>
<dbReference type="InterPro" id="IPR013320">
    <property type="entry name" value="ConA-like_dom_sf"/>
</dbReference>
<protein>
    <submittedName>
        <fullName evidence="7">Glycoside hydrolase family 16 protein</fullName>
    </submittedName>
</protein>
<dbReference type="EMBL" id="KN833692">
    <property type="protein sequence ID" value="KIK28659.1"/>
    <property type="molecule type" value="Genomic_DNA"/>
</dbReference>
<dbReference type="OrthoDB" id="192832at2759"/>
<dbReference type="CDD" id="cd02181">
    <property type="entry name" value="GH16_fungal_Lam16A_glucanase"/>
    <property type="match status" value="1"/>
</dbReference>
<dbReference type="AlphaFoldDB" id="A0A0C9ZRG4"/>
<name>A0A0C9ZRG4_9AGAM</name>
<feature type="chain" id="PRO_5002223784" evidence="5">
    <location>
        <begin position="25"/>
        <end position="421"/>
    </location>
</feature>
<feature type="compositionally biased region" description="Low complexity" evidence="4">
    <location>
        <begin position="74"/>
        <end position="109"/>
    </location>
</feature>
<comment type="similarity">
    <text evidence="1">Belongs to the glycosyl hydrolase 16 family.</text>
</comment>
<organism evidence="7 8">
    <name type="scientific">Pisolithus microcarpus 441</name>
    <dbReference type="NCBI Taxonomy" id="765257"/>
    <lineage>
        <taxon>Eukaryota</taxon>
        <taxon>Fungi</taxon>
        <taxon>Dikarya</taxon>
        <taxon>Basidiomycota</taxon>
        <taxon>Agaricomycotina</taxon>
        <taxon>Agaricomycetes</taxon>
        <taxon>Agaricomycetidae</taxon>
        <taxon>Boletales</taxon>
        <taxon>Sclerodermatineae</taxon>
        <taxon>Pisolithaceae</taxon>
        <taxon>Pisolithus</taxon>
    </lineage>
</organism>
<dbReference type="GO" id="GO:0004553">
    <property type="term" value="F:hydrolase activity, hydrolyzing O-glycosyl compounds"/>
    <property type="evidence" value="ECO:0007669"/>
    <property type="project" value="InterPro"/>
</dbReference>
<dbReference type="GO" id="GO:0009251">
    <property type="term" value="P:glucan catabolic process"/>
    <property type="evidence" value="ECO:0007669"/>
    <property type="project" value="TreeGrafter"/>
</dbReference>
<evidence type="ECO:0000256" key="5">
    <source>
        <dbReference type="SAM" id="SignalP"/>
    </source>
</evidence>
<evidence type="ECO:0000256" key="4">
    <source>
        <dbReference type="SAM" id="MobiDB-lite"/>
    </source>
</evidence>
<dbReference type="PANTHER" id="PTHR10963">
    <property type="entry name" value="GLYCOSYL HYDROLASE-RELATED"/>
    <property type="match status" value="1"/>
</dbReference>
<dbReference type="PROSITE" id="PS51762">
    <property type="entry name" value="GH16_2"/>
    <property type="match status" value="1"/>
</dbReference>
<reference evidence="7 8" key="1">
    <citation type="submission" date="2014-04" db="EMBL/GenBank/DDBJ databases">
        <authorList>
            <consortium name="DOE Joint Genome Institute"/>
            <person name="Kuo A."/>
            <person name="Kohler A."/>
            <person name="Costa M.D."/>
            <person name="Nagy L.G."/>
            <person name="Floudas D."/>
            <person name="Copeland A."/>
            <person name="Barry K.W."/>
            <person name="Cichocki N."/>
            <person name="Veneault-Fourrey C."/>
            <person name="LaButti K."/>
            <person name="Lindquist E.A."/>
            <person name="Lipzen A."/>
            <person name="Lundell T."/>
            <person name="Morin E."/>
            <person name="Murat C."/>
            <person name="Sun H."/>
            <person name="Tunlid A."/>
            <person name="Henrissat B."/>
            <person name="Grigoriev I.V."/>
            <person name="Hibbett D.S."/>
            <person name="Martin F."/>
            <person name="Nordberg H.P."/>
            <person name="Cantor M.N."/>
            <person name="Hua S.X."/>
        </authorList>
    </citation>
    <scope>NUCLEOTIDE SEQUENCE [LARGE SCALE GENOMIC DNA]</scope>
    <source>
        <strain evidence="7 8">441</strain>
    </source>
</reference>
<dbReference type="HOGENOM" id="CLU_016972_0_2_1"/>
<evidence type="ECO:0000256" key="3">
    <source>
        <dbReference type="ARBA" id="ARBA00023295"/>
    </source>
</evidence>
<dbReference type="SUPFAM" id="SSF49899">
    <property type="entry name" value="Concanavalin A-like lectins/glucanases"/>
    <property type="match status" value="1"/>
</dbReference>
<evidence type="ECO:0000313" key="7">
    <source>
        <dbReference type="EMBL" id="KIK28659.1"/>
    </source>
</evidence>
<keyword evidence="5" id="KW-0732">Signal</keyword>
<evidence type="ECO:0000256" key="2">
    <source>
        <dbReference type="ARBA" id="ARBA00022801"/>
    </source>
</evidence>
<reference evidence="8" key="2">
    <citation type="submission" date="2015-01" db="EMBL/GenBank/DDBJ databases">
        <title>Evolutionary Origins and Diversification of the Mycorrhizal Mutualists.</title>
        <authorList>
            <consortium name="DOE Joint Genome Institute"/>
            <consortium name="Mycorrhizal Genomics Consortium"/>
            <person name="Kohler A."/>
            <person name="Kuo A."/>
            <person name="Nagy L.G."/>
            <person name="Floudas D."/>
            <person name="Copeland A."/>
            <person name="Barry K.W."/>
            <person name="Cichocki N."/>
            <person name="Veneault-Fourrey C."/>
            <person name="LaButti K."/>
            <person name="Lindquist E.A."/>
            <person name="Lipzen A."/>
            <person name="Lundell T."/>
            <person name="Morin E."/>
            <person name="Murat C."/>
            <person name="Riley R."/>
            <person name="Ohm R."/>
            <person name="Sun H."/>
            <person name="Tunlid A."/>
            <person name="Henrissat B."/>
            <person name="Grigoriev I.V."/>
            <person name="Hibbett D.S."/>
            <person name="Martin F."/>
        </authorList>
    </citation>
    <scope>NUCLEOTIDE SEQUENCE [LARGE SCALE GENOMIC DNA]</scope>
    <source>
        <strain evidence="8">441</strain>
    </source>
</reference>
<feature type="region of interest" description="Disordered" evidence="4">
    <location>
        <begin position="69"/>
        <end position="109"/>
    </location>
</feature>